<dbReference type="GO" id="GO:0010333">
    <property type="term" value="F:terpene synthase activity"/>
    <property type="evidence" value="ECO:0007669"/>
    <property type="project" value="InterPro"/>
</dbReference>
<keyword evidence="4" id="KW-0456">Lyase</keyword>
<feature type="domain" description="Terpene synthase metal-binding" evidence="6">
    <location>
        <begin position="304"/>
        <end position="540"/>
    </location>
</feature>
<dbReference type="InterPro" id="IPR036965">
    <property type="entry name" value="Terpene_synth_N_sf"/>
</dbReference>
<evidence type="ECO:0000259" key="5">
    <source>
        <dbReference type="Pfam" id="PF01397"/>
    </source>
</evidence>
<dbReference type="GO" id="GO:0009611">
    <property type="term" value="P:response to wounding"/>
    <property type="evidence" value="ECO:0007669"/>
    <property type="project" value="UniProtKB-ARBA"/>
</dbReference>
<evidence type="ECO:0000256" key="1">
    <source>
        <dbReference type="ARBA" id="ARBA00001946"/>
    </source>
</evidence>
<proteinExistence type="predicted"/>
<reference evidence="7" key="1">
    <citation type="journal article" date="2023" name="Science">
        <title>Elucidation of the pathway for biosynthesis of saponin adjuvants from the soapbark tree.</title>
        <authorList>
            <person name="Reed J."/>
            <person name="Orme A."/>
            <person name="El-Demerdash A."/>
            <person name="Owen C."/>
            <person name="Martin L.B.B."/>
            <person name="Misra R.C."/>
            <person name="Kikuchi S."/>
            <person name="Rejzek M."/>
            <person name="Martin A.C."/>
            <person name="Harkess A."/>
            <person name="Leebens-Mack J."/>
            <person name="Louveau T."/>
            <person name="Stephenson M.J."/>
            <person name="Osbourn A."/>
        </authorList>
    </citation>
    <scope>NUCLEOTIDE SEQUENCE</scope>
    <source>
        <strain evidence="7">S10</strain>
    </source>
</reference>
<dbReference type="AlphaFoldDB" id="A0AAD7PS96"/>
<dbReference type="FunFam" id="1.10.600.10:FF:000007">
    <property type="entry name" value="Isoprene synthase, chloroplastic"/>
    <property type="match status" value="1"/>
</dbReference>
<dbReference type="InterPro" id="IPR008930">
    <property type="entry name" value="Terpenoid_cyclase/PrenylTrfase"/>
</dbReference>
<protein>
    <submittedName>
        <fullName evidence="7">Pinene synthase</fullName>
    </submittedName>
</protein>
<dbReference type="Gene3D" id="1.10.600.10">
    <property type="entry name" value="Farnesyl Diphosphate Synthase"/>
    <property type="match status" value="1"/>
</dbReference>
<dbReference type="PANTHER" id="PTHR31225">
    <property type="entry name" value="OS04G0344100 PROTEIN-RELATED"/>
    <property type="match status" value="1"/>
</dbReference>
<evidence type="ECO:0000313" key="8">
    <source>
        <dbReference type="Proteomes" id="UP001163823"/>
    </source>
</evidence>
<feature type="domain" description="Terpene synthase N-terminal" evidence="5">
    <location>
        <begin position="74"/>
        <end position="245"/>
    </location>
</feature>
<dbReference type="SUPFAM" id="SSF48576">
    <property type="entry name" value="Terpenoid synthases"/>
    <property type="match status" value="1"/>
</dbReference>
<dbReference type="InterPro" id="IPR005630">
    <property type="entry name" value="Terpene_synthase_metal-bd"/>
</dbReference>
<dbReference type="FunFam" id="1.50.10.130:FF:000001">
    <property type="entry name" value="Isoprene synthase, chloroplastic"/>
    <property type="match status" value="1"/>
</dbReference>
<evidence type="ECO:0000256" key="3">
    <source>
        <dbReference type="ARBA" id="ARBA00022842"/>
    </source>
</evidence>
<dbReference type="InterPro" id="IPR050148">
    <property type="entry name" value="Terpene_synthase-like"/>
</dbReference>
<dbReference type="GO" id="GO:0080027">
    <property type="term" value="P:response to herbivore"/>
    <property type="evidence" value="ECO:0007669"/>
    <property type="project" value="UniProtKB-ARBA"/>
</dbReference>
<dbReference type="Proteomes" id="UP001163823">
    <property type="component" value="Chromosome 6"/>
</dbReference>
<name>A0AAD7PS96_QUISA</name>
<dbReference type="EMBL" id="JARAOO010000006">
    <property type="protein sequence ID" value="KAJ7965055.1"/>
    <property type="molecule type" value="Genomic_DNA"/>
</dbReference>
<gene>
    <name evidence="7" type="ORF">O6P43_014768</name>
</gene>
<dbReference type="InterPro" id="IPR008949">
    <property type="entry name" value="Isoprenoid_synthase_dom_sf"/>
</dbReference>
<dbReference type="PANTHER" id="PTHR31225:SF244">
    <property type="entry name" value="1,8-CINEOLE SYNTHASE 1, CHLOROPLASTIC-RELATED"/>
    <property type="match status" value="1"/>
</dbReference>
<comment type="cofactor">
    <cofactor evidence="1">
        <name>Mg(2+)</name>
        <dbReference type="ChEBI" id="CHEBI:18420"/>
    </cofactor>
</comment>
<sequence length="603" mass="69793">MALCNLSLNQTSNFTKVELPCTERNSLFVKIRSSNLSHLPLQYERVSTDTISDKKEIVRGSNYRPTIYHYGYIQSLNSEYAVEESYGRKHDKLKREVRMMLKQVVNPIDQLDLIDVLQRLGLSYHFQEEITEILDKVYHNNIVSGKDKQTQKNLHTSALEFRLLRQHGYNASPESFNSLKDNMGSFKPCITTDIKGMLSLYEASYHSIEGESILDEVRDFTRKHLNEFVNRNKDDERSEIVSHALSLPLHWRMQRLEAWWFIDVYERRDNMNPVLLELAKLDFNMVQATHQDDLKDVSRWWTGIGLGEKLNFPRDTLMQDFFGIVGMMFDPHLGYCRRMVAKVNTLVNVIDDIYDVYGTLEELELFTDAIDRWDTSAMDRLPEYMKLCYLALHNTVNEIAFDILKKQGLHIIGHLKKAWAGLSKSYLIEAKWYHTGYIPTLQEYIDNGYISVAAPIALLHSYFFVANPITGEALGYLEEYPNIIRSSSIICRLSNDLRPFLQGDLGDVPKSIECYMKETGASEEDARKHIRSLISKTWKKMNEEHLVAASSPFSQPFIEVATNAARGGLCMYQEGDNYLTQYPKVKDWINFLLVHPIGSHTEE</sequence>
<evidence type="ECO:0000259" key="6">
    <source>
        <dbReference type="Pfam" id="PF03936"/>
    </source>
</evidence>
<dbReference type="InterPro" id="IPR044814">
    <property type="entry name" value="Terpene_cyclase_plant_C1"/>
</dbReference>
<dbReference type="InterPro" id="IPR001906">
    <property type="entry name" value="Terpene_synth_N"/>
</dbReference>
<organism evidence="7 8">
    <name type="scientific">Quillaja saponaria</name>
    <name type="common">Soap bark tree</name>
    <dbReference type="NCBI Taxonomy" id="32244"/>
    <lineage>
        <taxon>Eukaryota</taxon>
        <taxon>Viridiplantae</taxon>
        <taxon>Streptophyta</taxon>
        <taxon>Embryophyta</taxon>
        <taxon>Tracheophyta</taxon>
        <taxon>Spermatophyta</taxon>
        <taxon>Magnoliopsida</taxon>
        <taxon>eudicotyledons</taxon>
        <taxon>Gunneridae</taxon>
        <taxon>Pentapetalae</taxon>
        <taxon>rosids</taxon>
        <taxon>fabids</taxon>
        <taxon>Fabales</taxon>
        <taxon>Quillajaceae</taxon>
        <taxon>Quillaja</taxon>
    </lineage>
</organism>
<dbReference type="InterPro" id="IPR034741">
    <property type="entry name" value="Terpene_cyclase-like_1_C"/>
</dbReference>
<dbReference type="SFLD" id="SFLDG01019">
    <property type="entry name" value="Terpene_Cyclase_Like_1_C_Termi"/>
    <property type="match status" value="1"/>
</dbReference>
<evidence type="ECO:0000313" key="7">
    <source>
        <dbReference type="EMBL" id="KAJ7965055.1"/>
    </source>
</evidence>
<evidence type="ECO:0000256" key="4">
    <source>
        <dbReference type="ARBA" id="ARBA00023239"/>
    </source>
</evidence>
<evidence type="ECO:0000256" key="2">
    <source>
        <dbReference type="ARBA" id="ARBA00022723"/>
    </source>
</evidence>
<keyword evidence="2" id="KW-0479">Metal-binding</keyword>
<dbReference type="CDD" id="cd00684">
    <property type="entry name" value="Terpene_cyclase_plant_C1"/>
    <property type="match status" value="1"/>
</dbReference>
<keyword evidence="3" id="KW-0460">Magnesium</keyword>
<keyword evidence="8" id="KW-1185">Reference proteome</keyword>
<dbReference type="GO" id="GO:0000287">
    <property type="term" value="F:magnesium ion binding"/>
    <property type="evidence" value="ECO:0007669"/>
    <property type="project" value="InterPro"/>
</dbReference>
<dbReference type="GO" id="GO:0016102">
    <property type="term" value="P:diterpenoid biosynthetic process"/>
    <property type="evidence" value="ECO:0007669"/>
    <property type="project" value="InterPro"/>
</dbReference>
<dbReference type="SFLD" id="SFLDS00005">
    <property type="entry name" value="Isoprenoid_Synthase_Type_I"/>
    <property type="match status" value="1"/>
</dbReference>
<dbReference type="SUPFAM" id="SSF48239">
    <property type="entry name" value="Terpenoid cyclases/Protein prenyltransferases"/>
    <property type="match status" value="1"/>
</dbReference>
<comment type="caution">
    <text evidence="7">The sequence shown here is derived from an EMBL/GenBank/DDBJ whole genome shotgun (WGS) entry which is preliminary data.</text>
</comment>
<accession>A0AAD7PS96</accession>
<dbReference type="Pfam" id="PF01397">
    <property type="entry name" value="Terpene_synth"/>
    <property type="match status" value="1"/>
</dbReference>
<dbReference type="Pfam" id="PF03936">
    <property type="entry name" value="Terpene_synth_C"/>
    <property type="match status" value="1"/>
</dbReference>
<dbReference type="Gene3D" id="1.50.10.130">
    <property type="entry name" value="Terpene synthase, N-terminal domain"/>
    <property type="match status" value="1"/>
</dbReference>